<keyword evidence="1" id="KW-0812">Transmembrane</keyword>
<gene>
    <name evidence="2" type="ORF">ENW96_02695</name>
</gene>
<proteinExistence type="predicted"/>
<organism evidence="2">
    <name type="scientific">Desulfobacca acetoxidans</name>
    <dbReference type="NCBI Taxonomy" id="60893"/>
    <lineage>
        <taxon>Bacteria</taxon>
        <taxon>Pseudomonadati</taxon>
        <taxon>Thermodesulfobacteriota</taxon>
        <taxon>Desulfobaccia</taxon>
        <taxon>Desulfobaccales</taxon>
        <taxon>Desulfobaccaceae</taxon>
        <taxon>Desulfobacca</taxon>
    </lineage>
</organism>
<keyword evidence="1" id="KW-0472">Membrane</keyword>
<accession>A0A7C3UXN0</accession>
<evidence type="ECO:0000313" key="2">
    <source>
        <dbReference type="EMBL" id="HGF33283.1"/>
    </source>
</evidence>
<comment type="caution">
    <text evidence="2">The sequence shown here is derived from an EMBL/GenBank/DDBJ whole genome shotgun (WGS) entry which is preliminary data.</text>
</comment>
<feature type="transmembrane region" description="Helical" evidence="1">
    <location>
        <begin position="389"/>
        <end position="409"/>
    </location>
</feature>
<evidence type="ECO:0000256" key="1">
    <source>
        <dbReference type="SAM" id="Phobius"/>
    </source>
</evidence>
<dbReference type="EMBL" id="DTMF01000068">
    <property type="protein sequence ID" value="HGF33283.1"/>
    <property type="molecule type" value="Genomic_DNA"/>
</dbReference>
<sequence>MRNLSPGFRSVLESRRRRPAYRLYAWDPGTTTISAVSSAPDSNHSSIPEPLDLTPYASDLDWSDKKLSFTIVDPGGLFHPDTGANQGYLRDGAILRLVEGDETLEEDDWLTTFTGQVHGQVGWRKSRRTGQVTARVTVFGRGENQAYKRRKITTREYTAGTDLGVALHDVAETFMGLTHAEILIPQVLGRVFMHKTNQLSQVSPWEGVEALLQVVCCLPLFNGEGRLTCLDKNLQRPPMKVLEDYAQFFELEVPERSQDGVNKVKVTFLDSQMERVDGPYQCLGTAQVTTGFFSLGEELDAWWSEDHKQRADGTSLKVVKSVNSGVLPVGEESYEEVDEFHGRITVTIHVWVPILATAMLAEYLAAAFIPDDVVVGIGTGFTIPVGRVVQAQAMIGILLIMMSIGSAHYRVYGTP</sequence>
<feature type="transmembrane region" description="Helical" evidence="1">
    <location>
        <begin position="350"/>
        <end position="369"/>
    </location>
</feature>
<protein>
    <submittedName>
        <fullName evidence="2">Uncharacterized protein</fullName>
    </submittedName>
</protein>
<reference evidence="2" key="1">
    <citation type="journal article" date="2020" name="mSystems">
        <title>Genome- and Community-Level Interaction Insights into Carbon Utilization and Element Cycling Functions of Hydrothermarchaeota in Hydrothermal Sediment.</title>
        <authorList>
            <person name="Zhou Z."/>
            <person name="Liu Y."/>
            <person name="Xu W."/>
            <person name="Pan J."/>
            <person name="Luo Z.H."/>
            <person name="Li M."/>
        </authorList>
    </citation>
    <scope>NUCLEOTIDE SEQUENCE [LARGE SCALE GENOMIC DNA]</scope>
    <source>
        <strain evidence="2">SpSt-897</strain>
    </source>
</reference>
<dbReference type="AlphaFoldDB" id="A0A7C3UXN0"/>
<keyword evidence="1" id="KW-1133">Transmembrane helix</keyword>
<name>A0A7C3UXN0_9BACT</name>